<dbReference type="EC" id="5.2.1.8" evidence="6"/>
<evidence type="ECO:0000259" key="8">
    <source>
        <dbReference type="PROSITE" id="PS50059"/>
    </source>
</evidence>
<dbReference type="PANTHER" id="PTHR43811">
    <property type="entry name" value="FKBP-TYPE PEPTIDYL-PROLYL CIS-TRANS ISOMERASE FKPA"/>
    <property type="match status" value="1"/>
</dbReference>
<dbReference type="GO" id="GO:0003755">
    <property type="term" value="F:peptidyl-prolyl cis-trans isomerase activity"/>
    <property type="evidence" value="ECO:0007669"/>
    <property type="project" value="UniProtKB-UniRule"/>
</dbReference>
<evidence type="ECO:0000313" key="10">
    <source>
        <dbReference type="Proteomes" id="UP000231637"/>
    </source>
</evidence>
<evidence type="ECO:0000256" key="6">
    <source>
        <dbReference type="RuleBase" id="RU003915"/>
    </source>
</evidence>
<evidence type="ECO:0000256" key="2">
    <source>
        <dbReference type="ARBA" id="ARBA00006577"/>
    </source>
</evidence>
<dbReference type="Pfam" id="PF00254">
    <property type="entry name" value="FKBP_C"/>
    <property type="match status" value="1"/>
</dbReference>
<keyword evidence="4 5" id="KW-0413">Isomerase</keyword>
<feature type="domain" description="PPIase FKBP-type" evidence="8">
    <location>
        <begin position="73"/>
        <end position="159"/>
    </location>
</feature>
<dbReference type="FunFam" id="3.10.50.40:FF:000006">
    <property type="entry name" value="Peptidyl-prolyl cis-trans isomerase"/>
    <property type="match status" value="1"/>
</dbReference>
<sequence>MMKKSLLLLLTLLLIGCSSEPAKPFDPQLASDNAAKGAAFLQHNASAEGVITLPSGLQYKVLRAGSGISPALQSNVTVHYRGTTIDGREFDSSYSRGNPMIFQTNRVIPGWTEALQLMKEGAQWQLFIPENLAYGARGAGDAIGPNETLIFEVELLKVH</sequence>
<evidence type="ECO:0000313" key="9">
    <source>
        <dbReference type="EMBL" id="ATX82615.1"/>
    </source>
</evidence>
<dbReference type="RefSeq" id="WP_232726425.1">
    <property type="nucleotide sequence ID" value="NZ_CP018800.1"/>
</dbReference>
<dbReference type="GO" id="GO:0006457">
    <property type="term" value="P:protein folding"/>
    <property type="evidence" value="ECO:0007669"/>
    <property type="project" value="InterPro"/>
</dbReference>
<comment type="similarity">
    <text evidence="2 6">Belongs to the FKBP-type PPIase family.</text>
</comment>
<dbReference type="Proteomes" id="UP000231637">
    <property type="component" value="Chromosome"/>
</dbReference>
<evidence type="ECO:0000256" key="4">
    <source>
        <dbReference type="ARBA" id="ARBA00023235"/>
    </source>
</evidence>
<dbReference type="EMBL" id="CP018800">
    <property type="protein sequence ID" value="ATX82615.1"/>
    <property type="molecule type" value="Genomic_DNA"/>
</dbReference>
<dbReference type="Gene3D" id="6.10.250.2970">
    <property type="match status" value="1"/>
</dbReference>
<evidence type="ECO:0000256" key="5">
    <source>
        <dbReference type="PROSITE-ProRule" id="PRU00277"/>
    </source>
</evidence>
<dbReference type="InterPro" id="IPR046357">
    <property type="entry name" value="PPIase_dom_sf"/>
</dbReference>
<dbReference type="PROSITE" id="PS50059">
    <property type="entry name" value="FKBP_PPIASE"/>
    <property type="match status" value="1"/>
</dbReference>
<evidence type="ECO:0000256" key="1">
    <source>
        <dbReference type="ARBA" id="ARBA00000971"/>
    </source>
</evidence>
<protein>
    <recommendedName>
        <fullName evidence="6">Peptidyl-prolyl cis-trans isomerase</fullName>
        <ecNumber evidence="6">5.2.1.8</ecNumber>
    </recommendedName>
</protein>
<proteinExistence type="inferred from homology"/>
<dbReference type="InterPro" id="IPR000774">
    <property type="entry name" value="PPIase_FKBP_N"/>
</dbReference>
<name>A0A2K8L5L6_9PROT</name>
<dbReference type="SUPFAM" id="SSF54534">
    <property type="entry name" value="FKBP-like"/>
    <property type="match status" value="1"/>
</dbReference>
<dbReference type="InterPro" id="IPR001179">
    <property type="entry name" value="PPIase_FKBP_dom"/>
</dbReference>
<gene>
    <name evidence="9" type="ORF">Ga0123462_1768</name>
</gene>
<dbReference type="AlphaFoldDB" id="A0A2K8L5L6"/>
<feature type="chain" id="PRO_5014778343" description="Peptidyl-prolyl cis-trans isomerase" evidence="7">
    <location>
        <begin position="23"/>
        <end position="159"/>
    </location>
</feature>
<evidence type="ECO:0000256" key="7">
    <source>
        <dbReference type="SAM" id="SignalP"/>
    </source>
</evidence>
<keyword evidence="10" id="KW-1185">Reference proteome</keyword>
<dbReference type="Pfam" id="PF01346">
    <property type="entry name" value="FKBP_N"/>
    <property type="match status" value="1"/>
</dbReference>
<dbReference type="PROSITE" id="PS51257">
    <property type="entry name" value="PROKAR_LIPOPROTEIN"/>
    <property type="match status" value="1"/>
</dbReference>
<dbReference type="KEGG" id="mfn:Ga0123462_1768"/>
<keyword evidence="7" id="KW-0732">Signal</keyword>
<reference evidence="9 10" key="1">
    <citation type="submission" date="2016-12" db="EMBL/GenBank/DDBJ databases">
        <title>Isolation and genomic insights into novel planktonic Zetaproteobacteria from stratified waters of the Chesapeake Bay.</title>
        <authorList>
            <person name="McAllister S.M."/>
            <person name="Kato S."/>
            <person name="Chan C.S."/>
            <person name="Chiu B.K."/>
            <person name="Field E.K."/>
        </authorList>
    </citation>
    <scope>NUCLEOTIDE SEQUENCE [LARGE SCALE GENOMIC DNA]</scope>
    <source>
        <strain evidence="9 10">CP-8</strain>
    </source>
</reference>
<evidence type="ECO:0000256" key="3">
    <source>
        <dbReference type="ARBA" id="ARBA00023110"/>
    </source>
</evidence>
<accession>A0A2K8L5L6</accession>
<keyword evidence="3 5" id="KW-0697">Rotamase</keyword>
<dbReference type="PANTHER" id="PTHR43811:SF19">
    <property type="entry name" value="39 KDA FK506-BINDING NUCLEAR PROTEIN"/>
    <property type="match status" value="1"/>
</dbReference>
<feature type="signal peptide" evidence="7">
    <location>
        <begin position="1"/>
        <end position="22"/>
    </location>
</feature>
<organism evidence="9 10">
    <name type="scientific">Mariprofundus ferrinatatus</name>
    <dbReference type="NCBI Taxonomy" id="1921087"/>
    <lineage>
        <taxon>Bacteria</taxon>
        <taxon>Pseudomonadati</taxon>
        <taxon>Pseudomonadota</taxon>
        <taxon>Candidatius Mariprofundia</taxon>
        <taxon>Mariprofundales</taxon>
        <taxon>Mariprofundaceae</taxon>
        <taxon>Mariprofundus</taxon>
    </lineage>
</organism>
<dbReference type="Gene3D" id="3.10.50.40">
    <property type="match status" value="1"/>
</dbReference>
<comment type="catalytic activity">
    <reaction evidence="1 5 6">
        <text>[protein]-peptidylproline (omega=180) = [protein]-peptidylproline (omega=0)</text>
        <dbReference type="Rhea" id="RHEA:16237"/>
        <dbReference type="Rhea" id="RHEA-COMP:10747"/>
        <dbReference type="Rhea" id="RHEA-COMP:10748"/>
        <dbReference type="ChEBI" id="CHEBI:83833"/>
        <dbReference type="ChEBI" id="CHEBI:83834"/>
        <dbReference type="EC" id="5.2.1.8"/>
    </reaction>
</comment>